<evidence type="ECO:0000313" key="2">
    <source>
        <dbReference type="Proteomes" id="UP000005583"/>
    </source>
</evidence>
<accession>C2EQ51</accession>
<name>C2EQ51_9LACO</name>
<comment type="caution">
    <text evidence="1">The sequence shown here is derived from an EMBL/GenBank/DDBJ whole genome shotgun (WGS) entry which is preliminary data.</text>
</comment>
<evidence type="ECO:0008006" key="3">
    <source>
        <dbReference type="Google" id="ProtNLM"/>
    </source>
</evidence>
<dbReference type="GO" id="GO:0005975">
    <property type="term" value="P:carbohydrate metabolic process"/>
    <property type="evidence" value="ECO:0007669"/>
    <property type="project" value="InterPro"/>
</dbReference>
<dbReference type="Proteomes" id="UP000005583">
    <property type="component" value="Unassembled WGS sequence"/>
</dbReference>
<dbReference type="SUPFAM" id="SSF48208">
    <property type="entry name" value="Six-hairpin glycosidases"/>
    <property type="match status" value="1"/>
</dbReference>
<dbReference type="HOGENOM" id="CLU_2330254_0_0_9"/>
<dbReference type="PATRIC" id="fig|525365.8.peg.471"/>
<dbReference type="InterPro" id="IPR012341">
    <property type="entry name" value="6hp_glycosidase-like_sf"/>
</dbReference>
<sequence length="98" mass="11101">MLADCNDPLAQNTLKRMLKFFSKQSTVTAGYTLKGTPLNKYQSASFSAPIFDAVTFNRNEGYDNLFMSQQYVFTRHLPTRNYYDAALTTIVALSADRI</sequence>
<gene>
    <name evidence="1" type="ORF">HMPREF0548_1797</name>
</gene>
<dbReference type="AlphaFoldDB" id="C2EQ51"/>
<dbReference type="Gene3D" id="1.50.10.10">
    <property type="match status" value="1"/>
</dbReference>
<proteinExistence type="predicted"/>
<dbReference type="EMBL" id="ACGU01000088">
    <property type="protein sequence ID" value="EEJ71338.1"/>
    <property type="molecule type" value="Genomic_DNA"/>
</dbReference>
<organism evidence="1 2">
    <name type="scientific">Lactobacillus ultunensis DSM 16047</name>
    <dbReference type="NCBI Taxonomy" id="525365"/>
    <lineage>
        <taxon>Bacteria</taxon>
        <taxon>Bacillati</taxon>
        <taxon>Bacillota</taxon>
        <taxon>Bacilli</taxon>
        <taxon>Lactobacillales</taxon>
        <taxon>Lactobacillaceae</taxon>
        <taxon>Lactobacillus</taxon>
    </lineage>
</organism>
<dbReference type="STRING" id="525365.HMPREF0548_1797"/>
<protein>
    <recommendedName>
        <fullName evidence="3">Cellulase</fullName>
    </recommendedName>
</protein>
<dbReference type="CAZy" id="GH8">
    <property type="family name" value="Glycoside Hydrolase Family 8"/>
</dbReference>
<evidence type="ECO:0000313" key="1">
    <source>
        <dbReference type="EMBL" id="EEJ71338.1"/>
    </source>
</evidence>
<keyword evidence="2" id="KW-1185">Reference proteome</keyword>
<reference evidence="1 2" key="1">
    <citation type="submission" date="2009-01" db="EMBL/GenBank/DDBJ databases">
        <authorList>
            <person name="Qin X."/>
            <person name="Bachman B."/>
            <person name="Battles P."/>
            <person name="Bell A."/>
            <person name="Bess C."/>
            <person name="Bickham C."/>
            <person name="Chaboub L."/>
            <person name="Chen D."/>
            <person name="Coyle M."/>
            <person name="Deiros D.R."/>
            <person name="Dinh H."/>
            <person name="Forbes L."/>
            <person name="Fowler G."/>
            <person name="Francisco L."/>
            <person name="Fu Q."/>
            <person name="Gubbala S."/>
            <person name="Hale W."/>
            <person name="Han Y."/>
            <person name="Hemphill L."/>
            <person name="Highlander S.K."/>
            <person name="Hirani K."/>
            <person name="Hogues M."/>
            <person name="Jackson L."/>
            <person name="Jakkamsetti A."/>
            <person name="Javaid M."/>
            <person name="Jiang H."/>
            <person name="Korchina V."/>
            <person name="Kovar C."/>
            <person name="Lara F."/>
            <person name="Lee S."/>
            <person name="Mata R."/>
            <person name="Mathew T."/>
            <person name="Moen C."/>
            <person name="Morales K."/>
            <person name="Munidasa M."/>
            <person name="Nazareth L."/>
            <person name="Ngo R."/>
            <person name="Nguyen L."/>
            <person name="Okwuonu G."/>
            <person name="Ongeri F."/>
            <person name="Patil S."/>
            <person name="Petrosino J."/>
            <person name="Pham C."/>
            <person name="Pham P."/>
            <person name="Pu L.-L."/>
            <person name="Puazo M."/>
            <person name="Raj R."/>
            <person name="Reid J."/>
            <person name="Rouhana J."/>
            <person name="Saada N."/>
            <person name="Shang Y."/>
            <person name="Simmons D."/>
            <person name="Thornton R."/>
            <person name="Warren J."/>
            <person name="Weissenberger G."/>
            <person name="Zhang J."/>
            <person name="Zhang L."/>
            <person name="Zhou C."/>
            <person name="Zhu D."/>
            <person name="Muzny D."/>
            <person name="Worley K."/>
            <person name="Gibbs R."/>
        </authorList>
    </citation>
    <scope>NUCLEOTIDE SEQUENCE [LARGE SCALE GENOMIC DNA]</scope>
    <source>
        <strain evidence="1 2">DSM 16047</strain>
    </source>
</reference>
<dbReference type="InterPro" id="IPR008928">
    <property type="entry name" value="6-hairpin_glycosidase_sf"/>
</dbReference>
<dbReference type="eggNOG" id="COG3405">
    <property type="taxonomic scope" value="Bacteria"/>
</dbReference>